<evidence type="ECO:0000256" key="4">
    <source>
        <dbReference type="ARBA" id="ARBA00023136"/>
    </source>
</evidence>
<proteinExistence type="predicted"/>
<dbReference type="PRINTS" id="PR00259">
    <property type="entry name" value="TMFOUR"/>
</dbReference>
<dbReference type="AlphaFoldDB" id="A0A0K2U360"/>
<dbReference type="Pfam" id="PF00335">
    <property type="entry name" value="Tetraspanin"/>
    <property type="match status" value="1"/>
</dbReference>
<keyword evidence="4 6" id="KW-0472">Membrane</keyword>
<comment type="subcellular location">
    <subcellularLocation>
        <location evidence="1">Membrane</location>
        <topology evidence="1">Multi-pass membrane protein</topology>
    </subcellularLocation>
</comment>
<dbReference type="EMBL" id="HACA01015378">
    <property type="protein sequence ID" value="CDW32739.1"/>
    <property type="molecule type" value="Transcribed_RNA"/>
</dbReference>
<dbReference type="InterPro" id="IPR018499">
    <property type="entry name" value="Tetraspanin/Peripherin"/>
</dbReference>
<dbReference type="GO" id="GO:0005886">
    <property type="term" value="C:plasma membrane"/>
    <property type="evidence" value="ECO:0007669"/>
    <property type="project" value="TreeGrafter"/>
</dbReference>
<evidence type="ECO:0000256" key="1">
    <source>
        <dbReference type="ARBA" id="ARBA00004141"/>
    </source>
</evidence>
<feature type="transmembrane region" description="Helical" evidence="6">
    <location>
        <begin position="76"/>
        <end position="103"/>
    </location>
</feature>
<evidence type="ECO:0000256" key="2">
    <source>
        <dbReference type="ARBA" id="ARBA00022692"/>
    </source>
</evidence>
<evidence type="ECO:0000313" key="7">
    <source>
        <dbReference type="EMBL" id="CDW32739.1"/>
    </source>
</evidence>
<organism evidence="7">
    <name type="scientific">Lepeophtheirus salmonis</name>
    <name type="common">Salmon louse</name>
    <name type="synonym">Caligus salmonis</name>
    <dbReference type="NCBI Taxonomy" id="72036"/>
    <lineage>
        <taxon>Eukaryota</taxon>
        <taxon>Metazoa</taxon>
        <taxon>Ecdysozoa</taxon>
        <taxon>Arthropoda</taxon>
        <taxon>Crustacea</taxon>
        <taxon>Multicrustacea</taxon>
        <taxon>Hexanauplia</taxon>
        <taxon>Copepoda</taxon>
        <taxon>Siphonostomatoida</taxon>
        <taxon>Caligidae</taxon>
        <taxon>Lepeophtheirus</taxon>
    </lineage>
</organism>
<protein>
    <submittedName>
        <fullName evidence="7">CD63 molecule [Ochotona princeps]</fullName>
    </submittedName>
</protein>
<keyword evidence="2 6" id="KW-0812">Transmembrane</keyword>
<dbReference type="Gene3D" id="1.10.1450.10">
    <property type="entry name" value="Tetraspanin"/>
    <property type="match status" value="1"/>
</dbReference>
<dbReference type="OrthoDB" id="10033535at2759"/>
<feature type="transmembrane region" description="Helical" evidence="6">
    <location>
        <begin position="147"/>
        <end position="167"/>
    </location>
</feature>
<accession>A0A0K2U360</accession>
<gene>
    <name evidence="7" type="primary">CD63</name>
</gene>
<keyword evidence="3 6" id="KW-1133">Transmembrane helix</keyword>
<sequence>MNRSMAFVGSGSPPRTPRVARPPSARNPSNGSHYIYDPNNGNTSIAFQNGSNALRPPSRAASVVTLSGNCSRNLTILQFIMNFILLTASLILIGTGAGLMGFYRIHMLDMISVDFLIVPLVLVVGGVFTLLTSNFGFYVAVKGDPCLLITYSVFLSIQFVILIMGIVSSVRLLFDIQAGLYNIDVIADLRHYETDSWVRYKWDTLQSEYSCCGGYRWGHGYMDWKGTDMGARKNSVPDSCCLNISPQCGANVFDITDPRKVIGKIHIHGCLTIMFTRLETHVQLILIVFAVVGGILAIIELLGIVMSCCMASSAAEQRSHWEGSTNNDFHDLPSTRPVTPSPMDVMMTSQHETAF</sequence>
<dbReference type="PANTHER" id="PTHR19282">
    <property type="entry name" value="TETRASPANIN"/>
    <property type="match status" value="1"/>
</dbReference>
<dbReference type="InterPro" id="IPR008952">
    <property type="entry name" value="Tetraspanin_EC2_sf"/>
</dbReference>
<evidence type="ECO:0000256" key="5">
    <source>
        <dbReference type="SAM" id="MobiDB-lite"/>
    </source>
</evidence>
<name>A0A0K2U360_LEPSM</name>
<reference evidence="7" key="1">
    <citation type="submission" date="2014-05" db="EMBL/GenBank/DDBJ databases">
        <authorList>
            <person name="Chronopoulou M."/>
        </authorList>
    </citation>
    <scope>NUCLEOTIDE SEQUENCE</scope>
    <source>
        <tissue evidence="7">Whole organism</tissue>
    </source>
</reference>
<dbReference type="PANTHER" id="PTHR19282:SF456">
    <property type="entry name" value="CD63 MOLECULE"/>
    <property type="match status" value="1"/>
</dbReference>
<dbReference type="SUPFAM" id="SSF48652">
    <property type="entry name" value="Tetraspanin"/>
    <property type="match status" value="1"/>
</dbReference>
<evidence type="ECO:0000256" key="3">
    <source>
        <dbReference type="ARBA" id="ARBA00022989"/>
    </source>
</evidence>
<feature type="transmembrane region" description="Helical" evidence="6">
    <location>
        <begin position="115"/>
        <end position="141"/>
    </location>
</feature>
<feature type="region of interest" description="Disordered" evidence="5">
    <location>
        <begin position="1"/>
        <end position="32"/>
    </location>
</feature>
<feature type="transmembrane region" description="Helical" evidence="6">
    <location>
        <begin position="284"/>
        <end position="306"/>
    </location>
</feature>
<feature type="region of interest" description="Disordered" evidence="5">
    <location>
        <begin position="322"/>
        <end position="343"/>
    </location>
</feature>
<evidence type="ECO:0000256" key="6">
    <source>
        <dbReference type="SAM" id="Phobius"/>
    </source>
</evidence>